<dbReference type="InterPro" id="IPR004358">
    <property type="entry name" value="Sig_transdc_His_kin-like_C"/>
</dbReference>
<dbReference type="Gene3D" id="3.30.450.20">
    <property type="entry name" value="PAS domain"/>
    <property type="match status" value="2"/>
</dbReference>
<dbReference type="EMBL" id="FLRA01000001">
    <property type="protein sequence ID" value="SBT15941.1"/>
    <property type="molecule type" value="Genomic_DNA"/>
</dbReference>
<evidence type="ECO:0000256" key="7">
    <source>
        <dbReference type="ARBA" id="ARBA00022741"/>
    </source>
</evidence>
<dbReference type="InterPro" id="IPR036890">
    <property type="entry name" value="HATPase_C_sf"/>
</dbReference>
<dbReference type="InterPro" id="IPR011006">
    <property type="entry name" value="CheY-like_superfamily"/>
</dbReference>
<dbReference type="SUPFAM" id="SSF53850">
    <property type="entry name" value="Periplasmic binding protein-like II"/>
    <property type="match status" value="1"/>
</dbReference>
<dbReference type="Proteomes" id="UP000092840">
    <property type="component" value="Unassembled WGS sequence"/>
</dbReference>
<dbReference type="SMART" id="SM00388">
    <property type="entry name" value="HisKA"/>
    <property type="match status" value="1"/>
</dbReference>
<reference evidence="16 19" key="1">
    <citation type="submission" date="2016-06" db="EMBL/GenBank/DDBJ databases">
        <authorList>
            <person name="Kjaerup R.B."/>
            <person name="Dalgaard T.S."/>
            <person name="Juul-Madsen H.R."/>
        </authorList>
    </citation>
    <scope>NUCLEOTIDE SEQUENCE [LARGE SCALE GENOMIC DNA]</scope>
    <source>
        <strain evidence="16 19">CECT 5115</strain>
    </source>
</reference>
<dbReference type="InterPro" id="IPR000014">
    <property type="entry name" value="PAS"/>
</dbReference>
<evidence type="ECO:0000256" key="11">
    <source>
        <dbReference type="ARBA" id="ARBA00023136"/>
    </source>
</evidence>
<feature type="modified residue" description="4-aspartylphosphate" evidence="12">
    <location>
        <position position="851"/>
    </location>
</feature>
<evidence type="ECO:0000256" key="5">
    <source>
        <dbReference type="ARBA" id="ARBA00022679"/>
    </source>
</evidence>
<evidence type="ECO:0000256" key="9">
    <source>
        <dbReference type="ARBA" id="ARBA00022840"/>
    </source>
</evidence>
<evidence type="ECO:0000256" key="13">
    <source>
        <dbReference type="SAM" id="Phobius"/>
    </source>
</evidence>
<keyword evidence="9" id="KW-0067">ATP-binding</keyword>
<comment type="catalytic activity">
    <reaction evidence="1">
        <text>ATP + protein L-histidine = ADP + protein N-phospho-L-histidine.</text>
        <dbReference type="EC" id="2.7.13.3"/>
    </reaction>
</comment>
<keyword evidence="7" id="KW-0547">Nucleotide-binding</keyword>
<evidence type="ECO:0000256" key="10">
    <source>
        <dbReference type="ARBA" id="ARBA00022989"/>
    </source>
</evidence>
<evidence type="ECO:0000256" key="2">
    <source>
        <dbReference type="ARBA" id="ARBA00004370"/>
    </source>
</evidence>
<dbReference type="InterPro" id="IPR003594">
    <property type="entry name" value="HATPase_dom"/>
</dbReference>
<dbReference type="PROSITE" id="PS50110">
    <property type="entry name" value="RESPONSE_REGULATORY"/>
    <property type="match status" value="1"/>
</dbReference>
<evidence type="ECO:0000313" key="18">
    <source>
        <dbReference type="Proteomes" id="UP000092840"/>
    </source>
</evidence>
<dbReference type="NCBIfam" id="TIGR00229">
    <property type="entry name" value="sensory_box"/>
    <property type="match status" value="1"/>
</dbReference>
<dbReference type="CDD" id="cd01007">
    <property type="entry name" value="PBP2_BvgS_HisK_like"/>
    <property type="match status" value="1"/>
</dbReference>
<dbReference type="SUPFAM" id="SSF55874">
    <property type="entry name" value="ATPase domain of HSP90 chaperone/DNA topoisomerase II/histidine kinase"/>
    <property type="match status" value="1"/>
</dbReference>
<evidence type="ECO:0000256" key="1">
    <source>
        <dbReference type="ARBA" id="ARBA00000085"/>
    </source>
</evidence>
<keyword evidence="8 16" id="KW-0418">Kinase</keyword>
<dbReference type="InterPro" id="IPR035965">
    <property type="entry name" value="PAS-like_dom_sf"/>
</dbReference>
<keyword evidence="18" id="KW-1185">Reference proteome</keyword>
<dbReference type="Gene3D" id="3.40.190.10">
    <property type="entry name" value="Periplasmic binding protein-like II"/>
    <property type="match status" value="2"/>
</dbReference>
<evidence type="ECO:0000256" key="12">
    <source>
        <dbReference type="PROSITE-ProRule" id="PRU00169"/>
    </source>
</evidence>
<dbReference type="SMART" id="SM00387">
    <property type="entry name" value="HATPase_c"/>
    <property type="match status" value="1"/>
</dbReference>
<evidence type="ECO:0000259" key="14">
    <source>
        <dbReference type="PROSITE" id="PS50109"/>
    </source>
</evidence>
<protein>
    <recommendedName>
        <fullName evidence="3">histidine kinase</fullName>
        <ecNumber evidence="3">2.7.13.3</ecNumber>
    </recommendedName>
</protein>
<dbReference type="FunFam" id="1.10.287.130:FF:000004">
    <property type="entry name" value="Ethylene receptor 1"/>
    <property type="match status" value="1"/>
</dbReference>
<dbReference type="SUPFAM" id="SSF52172">
    <property type="entry name" value="CheY-like"/>
    <property type="match status" value="1"/>
</dbReference>
<keyword evidence="11 13" id="KW-0472">Membrane</keyword>
<dbReference type="SUPFAM" id="SSF47384">
    <property type="entry name" value="Homodimeric domain of signal transducing histidine kinase"/>
    <property type="match status" value="1"/>
</dbReference>
<keyword evidence="5 16" id="KW-0808">Transferase</keyword>
<dbReference type="GO" id="GO:0016020">
    <property type="term" value="C:membrane"/>
    <property type="evidence" value="ECO:0007669"/>
    <property type="project" value="UniProtKB-SubCell"/>
</dbReference>
<dbReference type="CDD" id="cd17546">
    <property type="entry name" value="REC_hyHK_CKI1_RcsC-like"/>
    <property type="match status" value="1"/>
</dbReference>
<dbReference type="InterPro" id="IPR036097">
    <property type="entry name" value="HisK_dim/P_sf"/>
</dbReference>
<keyword evidence="10 13" id="KW-1133">Transmembrane helix</keyword>
<proteinExistence type="predicted"/>
<keyword evidence="4 12" id="KW-0597">Phosphoprotein</keyword>
<dbReference type="PROSITE" id="PS50109">
    <property type="entry name" value="HIS_KIN"/>
    <property type="match status" value="1"/>
</dbReference>
<feature type="domain" description="Response regulatory" evidence="15">
    <location>
        <begin position="803"/>
        <end position="918"/>
    </location>
</feature>
<evidence type="ECO:0000256" key="6">
    <source>
        <dbReference type="ARBA" id="ARBA00022692"/>
    </source>
</evidence>
<dbReference type="InterPro" id="IPR003661">
    <property type="entry name" value="HisK_dim/P_dom"/>
</dbReference>
<accession>A0A1C3JLB0</accession>
<organism evidence="16 19">
    <name type="scientific">Marinomonas gallaica</name>
    <dbReference type="NCBI Taxonomy" id="1806667"/>
    <lineage>
        <taxon>Bacteria</taxon>
        <taxon>Pseudomonadati</taxon>
        <taxon>Pseudomonadota</taxon>
        <taxon>Gammaproteobacteria</taxon>
        <taxon>Oceanospirillales</taxon>
        <taxon>Oceanospirillaceae</taxon>
        <taxon>Marinomonas</taxon>
    </lineage>
</organism>
<dbReference type="EC" id="2.7.13.3" evidence="3"/>
<dbReference type="Gene3D" id="1.10.287.130">
    <property type="match status" value="1"/>
</dbReference>
<evidence type="ECO:0000256" key="3">
    <source>
        <dbReference type="ARBA" id="ARBA00012438"/>
    </source>
</evidence>
<feature type="domain" description="Histidine kinase" evidence="14">
    <location>
        <begin position="567"/>
        <end position="781"/>
    </location>
</feature>
<sequence length="1007" mass="114637">MRRVELARTFICWIISTFSICASTYVASFELSKGELQWLEQHPSKIVFTGDPNWLPFEAFDDQGHYIGIVSSFLKKFTDDTGIEFEFRPTDSWSETLELANKREVDVLSDVLGSLTLRDHYTFTNSYISNNLVVISNNVGGQITDVTDISPSPIGIIKGYGYTWGLYERYPDTYFVEVDNIQAGLVALEDGKFNYLITTYALGQFQLTTLEKNHLSIRGQLPVQAHLAFAIRNDWPQLNDIFNRWIDSLTPEQRYQIAESWYLNNTSYFSKDSFNWAYVIWSSVIILLLVSFTSYAWYSRYLINRQKQHFKASLSAIDAAGWRMVKQSSFFQISRAFKDILPFDTEHPKNLNDLINLAHPHDQEAVYEAFRQARLNSNRPIDVEFRLGDYESCWLAIKGSTTDASSKKPLLIGTIENITKRKLMEAEKQQSNAIVTLLFEILPDLVVLEFFDQQEPIANRAYRTFFNQQSLFDSLSSDQKNIWIKQEESLKKTQNLCHTSTWVCPEAERKAYLSIIRTPFVNSDKQVIGILSVARDITDTFLLQQELQEAKHRADQANASKSVFLANMSHEIRTPLNAILGYAQLLQQENLGQEPNHQIQRIYSAGHRLLGLINDILDLSKIEAGRLQLNEASFPIKKELQELATMHRQRAESKGLSFHSDIQLNDHDHAFLDKTKFGQIISNALDNAVKFTDRGSIKLIVEYRQKHLNVQILDTGPGISQDDLDRLFSPFSQGQSGKTHGGTGLGLILARRLADAMGGSFTLHSAVNQGTEVQVDLPVSLIVEDHLENKETQWRLPQGSTKTALIVEDDELSREMLEQMLKKIGFGVLLAEDGEQALDYLNAHVDVVFSDIRMPNMDGMALIKHIRTHSSLQTLPVIAVTASSFDHEKRHFLSNGFSDYIAKPVAWQQLCQSLHDLMTLTPCENSLEETKGHADLLRPSQTKVKIDTATRDELHQQFQHACELGDADEALICLNKLQDSTYSPDKLDIIRKYLERYDFEAALSVDL</sequence>
<evidence type="ECO:0000313" key="17">
    <source>
        <dbReference type="EMBL" id="SBT20989.1"/>
    </source>
</evidence>
<dbReference type="GO" id="GO:0000155">
    <property type="term" value="F:phosphorelay sensor kinase activity"/>
    <property type="evidence" value="ECO:0007669"/>
    <property type="project" value="InterPro"/>
</dbReference>
<dbReference type="PANTHER" id="PTHR43047:SF78">
    <property type="entry name" value="SENSORY_REGULATORY PROTEIN RPFC"/>
    <property type="match status" value="1"/>
</dbReference>
<dbReference type="SUPFAM" id="SSF55785">
    <property type="entry name" value="PYP-like sensor domain (PAS domain)"/>
    <property type="match status" value="2"/>
</dbReference>
<evidence type="ECO:0000256" key="4">
    <source>
        <dbReference type="ARBA" id="ARBA00022553"/>
    </source>
</evidence>
<dbReference type="Pfam" id="PF00497">
    <property type="entry name" value="SBP_bac_3"/>
    <property type="match status" value="1"/>
</dbReference>
<dbReference type="CDD" id="cd00082">
    <property type="entry name" value="HisKA"/>
    <property type="match status" value="1"/>
</dbReference>
<dbReference type="Pfam" id="PF02518">
    <property type="entry name" value="HATPase_c"/>
    <property type="match status" value="1"/>
</dbReference>
<dbReference type="Pfam" id="PF00512">
    <property type="entry name" value="HisKA"/>
    <property type="match status" value="1"/>
</dbReference>
<comment type="subcellular location">
    <subcellularLocation>
        <location evidence="2">Membrane</location>
    </subcellularLocation>
</comment>
<dbReference type="PRINTS" id="PR00344">
    <property type="entry name" value="BCTRLSENSOR"/>
</dbReference>
<evidence type="ECO:0000256" key="8">
    <source>
        <dbReference type="ARBA" id="ARBA00022777"/>
    </source>
</evidence>
<dbReference type="Gene3D" id="3.40.50.2300">
    <property type="match status" value="1"/>
</dbReference>
<dbReference type="Pfam" id="PF00072">
    <property type="entry name" value="Response_reg"/>
    <property type="match status" value="1"/>
</dbReference>
<dbReference type="SMART" id="SM00448">
    <property type="entry name" value="REC"/>
    <property type="match status" value="1"/>
</dbReference>
<dbReference type="InterPro" id="IPR001789">
    <property type="entry name" value="Sig_transdc_resp-reg_receiver"/>
</dbReference>
<dbReference type="GO" id="GO:0005524">
    <property type="term" value="F:ATP binding"/>
    <property type="evidence" value="ECO:0007669"/>
    <property type="project" value="UniProtKB-KW"/>
</dbReference>
<reference evidence="17 18" key="2">
    <citation type="submission" date="2016-06" db="EMBL/GenBank/DDBJ databases">
        <authorList>
            <person name="Rodrigo-Torres L."/>
            <person name="Arahal D.R."/>
        </authorList>
    </citation>
    <scope>NUCLEOTIDE SEQUENCE [LARGE SCALE GENOMIC DNA]</scope>
    <source>
        <strain evidence="17 18">CECT 5116</strain>
    </source>
</reference>
<keyword evidence="6 13" id="KW-0812">Transmembrane</keyword>
<feature type="transmembrane region" description="Helical" evidence="13">
    <location>
        <begin position="276"/>
        <end position="298"/>
    </location>
</feature>
<evidence type="ECO:0000313" key="19">
    <source>
        <dbReference type="Proteomes" id="UP000092871"/>
    </source>
</evidence>
<dbReference type="InterPro" id="IPR005467">
    <property type="entry name" value="His_kinase_dom"/>
</dbReference>
<dbReference type="SMART" id="SM00062">
    <property type="entry name" value="PBPb"/>
    <property type="match status" value="1"/>
</dbReference>
<dbReference type="Proteomes" id="UP000092871">
    <property type="component" value="Unassembled WGS sequence"/>
</dbReference>
<dbReference type="Gene3D" id="3.30.565.10">
    <property type="entry name" value="Histidine kinase-like ATPase, C-terminal domain"/>
    <property type="match status" value="1"/>
</dbReference>
<name>A0A1C3JLB0_9GAMM</name>
<dbReference type="RefSeq" id="WP_067029937.1">
    <property type="nucleotide sequence ID" value="NZ_FLRA01000001.1"/>
</dbReference>
<dbReference type="InterPro" id="IPR001638">
    <property type="entry name" value="Solute-binding_3/MltF_N"/>
</dbReference>
<dbReference type="OrthoDB" id="9797243at2"/>
<dbReference type="EMBL" id="FLRB01000011">
    <property type="protein sequence ID" value="SBT20989.1"/>
    <property type="molecule type" value="Genomic_DNA"/>
</dbReference>
<evidence type="ECO:0000313" key="16">
    <source>
        <dbReference type="EMBL" id="SBT15941.1"/>
    </source>
</evidence>
<evidence type="ECO:0000259" key="15">
    <source>
        <dbReference type="PROSITE" id="PS50110"/>
    </source>
</evidence>
<dbReference type="AlphaFoldDB" id="A0A1C3JLB0"/>
<dbReference type="CDD" id="cd16922">
    <property type="entry name" value="HATPase_EvgS-ArcB-TorS-like"/>
    <property type="match status" value="1"/>
</dbReference>
<dbReference type="PANTHER" id="PTHR43047">
    <property type="entry name" value="TWO-COMPONENT HISTIDINE PROTEIN KINASE"/>
    <property type="match status" value="1"/>
</dbReference>
<gene>
    <name evidence="16" type="primary">luxQ_1</name>
    <name evidence="17" type="synonym">luxQ_2</name>
    <name evidence="16" type="ORF">MGA5115_00015</name>
    <name evidence="17" type="ORF">MGA5116_01576</name>
</gene>